<dbReference type="GO" id="GO:0004177">
    <property type="term" value="F:aminopeptidase activity"/>
    <property type="evidence" value="ECO:0007669"/>
    <property type="project" value="UniProtKB-KW"/>
</dbReference>
<evidence type="ECO:0000256" key="5">
    <source>
        <dbReference type="ARBA" id="ARBA00023136"/>
    </source>
</evidence>
<dbReference type="EMBL" id="CASHTH010000496">
    <property type="protein sequence ID" value="CAI8002732.1"/>
    <property type="molecule type" value="Genomic_DNA"/>
</dbReference>
<dbReference type="Pfam" id="PF07676">
    <property type="entry name" value="PD40"/>
    <property type="match status" value="1"/>
</dbReference>
<evidence type="ECO:0000256" key="6">
    <source>
        <dbReference type="SAM" id="Phobius"/>
    </source>
</evidence>
<dbReference type="PANTHER" id="PTHR43056:SF5">
    <property type="entry name" value="PEPTIDASE S9 PROLYL OLIGOPEPTIDASE CATALYTIC DOMAIN-CONTAINING PROTEIN"/>
    <property type="match status" value="1"/>
</dbReference>
<dbReference type="InterPro" id="IPR029058">
    <property type="entry name" value="AB_hydrolase_fold"/>
</dbReference>
<keyword evidence="8" id="KW-0031">Aminopeptidase</keyword>
<dbReference type="PROSITE" id="PS51257">
    <property type="entry name" value="PROKAR_LIPOPROTEIN"/>
    <property type="match status" value="1"/>
</dbReference>
<dbReference type="Gene3D" id="3.40.50.1820">
    <property type="entry name" value="alpha/beta hydrolase"/>
    <property type="match status" value="1"/>
</dbReference>
<dbReference type="PANTHER" id="PTHR43056">
    <property type="entry name" value="PEPTIDASE S9 PROLYL OLIGOPEPTIDASE"/>
    <property type="match status" value="1"/>
</dbReference>
<evidence type="ECO:0000259" key="7">
    <source>
        <dbReference type="Pfam" id="PF00326"/>
    </source>
</evidence>
<sequence>MRIKSTQILFPILVTLLALFINALIMLACGYQPIKAFVAMYQGALGGMREVTETFVKTCPLLLTGLAVAFAFRCGVWNIGAEGQYLIGTLVTTWISTSIANLPPFLFIPLILGLGFAAGGFWGIIAGLLKAYRGVQEVISTIMLNFIALELVRYSIDGGPLQEATKAYQQSEKSQRTLSYPVYSQKTLKFKEKVMTQPQVAPYGSWKSPISANLISTEGRKIIEAVADGEDIYWIEMRPTESGRYVIVRRTPDGQTTDVTPPPFNARTRVHEYGGAAFVVSDGTVYFSNFADQRLYRQISGSEPQPITPEAALRYADGVVDATRKRLICVREDHTDTEREAVNALVGIGLGGTEDGQVLVSGNDFYAAPRLSPDGTHLAWMAWNHPNMPWDGAELWVGEISADGSLDRTERVAGGVDESIFQPEWSLDGTLYFASDRTGWWNLYRCHAGTVELLCEMEAEFGRPQWIFGMSTYRFVAANQIICTYTRDGIWYLASLDTVTRRLDQIETPYTSIANLQAIPGGILFNASSATESASIVRLDLATRQFEVVCRPSEIEIDAGYFSAPQAIEFPTEDNLSAHAFFYPPQNRDYAAPADDLPPLLVISHGGPTSATSAAFSLEIQYWTSRGIAVLDVNYGGSSGYGRAYRQRLNDQWGIVDVDDCVNGARYLAEHGYVDANRLAIQGGSAGGYTTLSALTFRDVFKAGASYYGISDLEAMTRDTHKFESRYLDSLIGPYPEERDRYRERSPIHFTDRLSCPLILFQGLEDKVVPPNQAEMMVEALRTKGLPVAYVPFEGEQHGFRRSENIQRSLEAELYFYAQVFGFAPADAIEPVIIENLS</sequence>
<feature type="domain" description="Peptidase S9 prolyl oligopeptidase catalytic" evidence="7">
    <location>
        <begin position="615"/>
        <end position="822"/>
    </location>
</feature>
<keyword evidence="9" id="KW-1185">Reference proteome</keyword>
<reference evidence="8" key="1">
    <citation type="submission" date="2023-03" db="EMBL/GenBank/DDBJ databases">
        <authorList>
            <person name="Steffen K."/>
            <person name="Cardenas P."/>
        </authorList>
    </citation>
    <scope>NUCLEOTIDE SEQUENCE</scope>
</reference>
<comment type="subcellular location">
    <subcellularLocation>
        <location evidence="1">Cell membrane</location>
        <topology evidence="1">Multi-pass membrane protein</topology>
    </subcellularLocation>
</comment>
<keyword evidence="5 6" id="KW-0472">Membrane</keyword>
<evidence type="ECO:0000313" key="9">
    <source>
        <dbReference type="Proteomes" id="UP001174909"/>
    </source>
</evidence>
<protein>
    <submittedName>
        <fullName evidence="8">Dipeptidyl aminopeptidase BIII</fullName>
    </submittedName>
</protein>
<dbReference type="CDD" id="cd06580">
    <property type="entry name" value="TM_PBP1_transp_TpRbsC_like"/>
    <property type="match status" value="1"/>
</dbReference>
<evidence type="ECO:0000256" key="3">
    <source>
        <dbReference type="ARBA" id="ARBA00022692"/>
    </source>
</evidence>
<dbReference type="InterPro" id="IPR001851">
    <property type="entry name" value="ABC_transp_permease"/>
</dbReference>
<evidence type="ECO:0000256" key="4">
    <source>
        <dbReference type="ARBA" id="ARBA00022989"/>
    </source>
</evidence>
<dbReference type="GO" id="GO:0005886">
    <property type="term" value="C:plasma membrane"/>
    <property type="evidence" value="ECO:0007669"/>
    <property type="project" value="UniProtKB-SubCell"/>
</dbReference>
<comment type="caution">
    <text evidence="8">The sequence shown here is derived from an EMBL/GenBank/DDBJ whole genome shotgun (WGS) entry which is preliminary data.</text>
</comment>
<dbReference type="InterPro" id="IPR001375">
    <property type="entry name" value="Peptidase_S9_cat"/>
</dbReference>
<dbReference type="Pfam" id="PF00326">
    <property type="entry name" value="Peptidase_S9"/>
    <property type="match status" value="1"/>
</dbReference>
<dbReference type="GO" id="GO:0008236">
    <property type="term" value="F:serine-type peptidase activity"/>
    <property type="evidence" value="ECO:0007669"/>
    <property type="project" value="InterPro"/>
</dbReference>
<keyword evidence="4 6" id="KW-1133">Transmembrane helix</keyword>
<dbReference type="InterPro" id="IPR011659">
    <property type="entry name" value="WD40"/>
</dbReference>
<dbReference type="GO" id="GO:0006508">
    <property type="term" value="P:proteolysis"/>
    <property type="evidence" value="ECO:0007669"/>
    <property type="project" value="InterPro"/>
</dbReference>
<dbReference type="Pfam" id="PF02653">
    <property type="entry name" value="BPD_transp_2"/>
    <property type="match status" value="1"/>
</dbReference>
<dbReference type="GO" id="GO:0022857">
    <property type="term" value="F:transmembrane transporter activity"/>
    <property type="evidence" value="ECO:0007669"/>
    <property type="project" value="InterPro"/>
</dbReference>
<keyword evidence="2" id="KW-1003">Cell membrane</keyword>
<proteinExistence type="predicted"/>
<feature type="transmembrane region" description="Helical" evidence="6">
    <location>
        <begin position="54"/>
        <end position="72"/>
    </location>
</feature>
<dbReference type="Gene3D" id="2.120.10.30">
    <property type="entry name" value="TolB, C-terminal domain"/>
    <property type="match status" value="1"/>
</dbReference>
<accession>A0AA35R3G7</accession>
<keyword evidence="8" id="KW-0645">Protease</keyword>
<feature type="transmembrane region" description="Helical" evidence="6">
    <location>
        <begin position="106"/>
        <end position="129"/>
    </location>
</feature>
<dbReference type="InterPro" id="IPR011042">
    <property type="entry name" value="6-blade_b-propeller_TolB-like"/>
</dbReference>
<dbReference type="SUPFAM" id="SSF53474">
    <property type="entry name" value="alpha/beta-Hydrolases"/>
    <property type="match status" value="1"/>
</dbReference>
<name>A0AA35R3G7_GEOBA</name>
<keyword evidence="3 6" id="KW-0812">Transmembrane</keyword>
<evidence type="ECO:0000256" key="1">
    <source>
        <dbReference type="ARBA" id="ARBA00004651"/>
    </source>
</evidence>
<evidence type="ECO:0000256" key="2">
    <source>
        <dbReference type="ARBA" id="ARBA00022475"/>
    </source>
</evidence>
<dbReference type="AlphaFoldDB" id="A0AA35R3G7"/>
<feature type="transmembrane region" description="Helical" evidence="6">
    <location>
        <begin position="12"/>
        <end position="34"/>
    </location>
</feature>
<dbReference type="Proteomes" id="UP001174909">
    <property type="component" value="Unassembled WGS sequence"/>
</dbReference>
<gene>
    <name evidence="8" type="ORF">GBAR_LOCUS3478</name>
</gene>
<keyword evidence="8" id="KW-0378">Hydrolase</keyword>
<organism evidence="8 9">
    <name type="scientific">Geodia barretti</name>
    <name type="common">Barrett's horny sponge</name>
    <dbReference type="NCBI Taxonomy" id="519541"/>
    <lineage>
        <taxon>Eukaryota</taxon>
        <taxon>Metazoa</taxon>
        <taxon>Porifera</taxon>
        <taxon>Demospongiae</taxon>
        <taxon>Heteroscleromorpha</taxon>
        <taxon>Tetractinellida</taxon>
        <taxon>Astrophorina</taxon>
        <taxon>Geodiidae</taxon>
        <taxon>Geodia</taxon>
    </lineage>
</organism>
<dbReference type="SUPFAM" id="SSF82171">
    <property type="entry name" value="DPP6 N-terminal domain-like"/>
    <property type="match status" value="1"/>
</dbReference>
<evidence type="ECO:0000313" key="8">
    <source>
        <dbReference type="EMBL" id="CAI8002732.1"/>
    </source>
</evidence>
<dbReference type="InterPro" id="IPR050585">
    <property type="entry name" value="Xaa-Pro_dipeptidyl-ppase/CocE"/>
</dbReference>